<dbReference type="GO" id="GO:0009036">
    <property type="term" value="F:type II site-specific deoxyribonuclease activity"/>
    <property type="evidence" value="ECO:0007669"/>
    <property type="project" value="InterPro"/>
</dbReference>
<dbReference type="EMBL" id="CP001807">
    <property type="protein sequence ID" value="ACY49400.1"/>
    <property type="molecule type" value="Genomic_DNA"/>
</dbReference>
<name>D0MFE4_RHOM4</name>
<evidence type="ECO:0000313" key="2">
    <source>
        <dbReference type="Proteomes" id="UP000002221"/>
    </source>
</evidence>
<proteinExistence type="predicted"/>
<organism evidence="1 2">
    <name type="scientific">Rhodothermus marinus (strain ATCC 43812 / DSM 4252 / R-10)</name>
    <name type="common">Rhodothermus obamensis</name>
    <dbReference type="NCBI Taxonomy" id="518766"/>
    <lineage>
        <taxon>Bacteria</taxon>
        <taxon>Pseudomonadati</taxon>
        <taxon>Rhodothermota</taxon>
        <taxon>Rhodothermia</taxon>
        <taxon>Rhodothermales</taxon>
        <taxon>Rhodothermaceae</taxon>
        <taxon>Rhodothermus</taxon>
    </lineage>
</organism>
<accession>D0MFE4</accession>
<dbReference type="GO" id="GO:0009307">
    <property type="term" value="P:DNA restriction-modification system"/>
    <property type="evidence" value="ECO:0007669"/>
    <property type="project" value="InterPro"/>
</dbReference>
<dbReference type="Proteomes" id="UP000002221">
    <property type="component" value="Chromosome"/>
</dbReference>
<dbReference type="InterPro" id="IPR019068">
    <property type="entry name" value="Restrct_endonuc_II_MjaI"/>
</dbReference>
<protein>
    <submittedName>
        <fullName evidence="1">Putative cytoplasmic protein</fullName>
    </submittedName>
</protein>
<keyword evidence="2" id="KW-1185">Reference proteome</keyword>
<reference evidence="1 2" key="1">
    <citation type="journal article" date="2009" name="Stand. Genomic Sci.">
        <title>Complete genome sequence of Rhodothermus marinus type strain (R-10).</title>
        <authorList>
            <person name="Nolan M."/>
            <person name="Tindall B.J."/>
            <person name="Pomrenke H."/>
            <person name="Lapidus A."/>
            <person name="Copeland A."/>
            <person name="Glavina Del Rio T."/>
            <person name="Lucas S."/>
            <person name="Chen F."/>
            <person name="Tice H."/>
            <person name="Cheng J.F."/>
            <person name="Saunders E."/>
            <person name="Han C."/>
            <person name="Bruce D."/>
            <person name="Goodwin L."/>
            <person name="Chain P."/>
            <person name="Pitluck S."/>
            <person name="Ovchinikova G."/>
            <person name="Pati A."/>
            <person name="Ivanova N."/>
            <person name="Mavromatis K."/>
            <person name="Chen A."/>
            <person name="Palaniappan K."/>
            <person name="Land M."/>
            <person name="Hauser L."/>
            <person name="Chang Y.J."/>
            <person name="Jeffries C.D."/>
            <person name="Brettin T."/>
            <person name="Goker M."/>
            <person name="Bristow J."/>
            <person name="Eisen J.A."/>
            <person name="Markowitz V."/>
            <person name="Hugenholtz P."/>
            <person name="Kyrpides N.C."/>
            <person name="Klenk H.P."/>
            <person name="Detter J.C."/>
        </authorList>
    </citation>
    <scope>NUCLEOTIDE SEQUENCE [LARGE SCALE GENOMIC DNA]</scope>
    <source>
        <strain evidence="2">ATCC 43812 / DSM 4252 / R-10</strain>
    </source>
</reference>
<dbReference type="RefSeq" id="WP_012845010.1">
    <property type="nucleotide sequence ID" value="NC_013501.1"/>
</dbReference>
<dbReference type="Pfam" id="PF09568">
    <property type="entry name" value="RE_MjaI"/>
    <property type="match status" value="1"/>
</dbReference>
<sequence>MAKEWILNVATNRWGLNKKDRVGPVSQWIRECDPKSIEDWEGYYYDKLKRFLEEKGINLSPEEYVESLGKILFVKITEVIHAEVEDVTEYDCVQYIYNLVINRTYDGYITEKRTVYEELQHRLNVKIEPAPDEWDRLYNVDFYIKVNDKYIGLQIKPITYEQTPELYKWKDWLSKTHVDFEKKYGGKVFIIFSIKRDGRKEIYNPDIIGKIEDEIQRLKALKS</sequence>
<dbReference type="REBASE" id="26749">
    <property type="entry name" value="Rma4252ORF2524P"/>
</dbReference>
<dbReference type="STRING" id="518766.Rmar_2524"/>
<dbReference type="OrthoDB" id="1729685at2"/>
<dbReference type="HOGENOM" id="CLU_112805_0_0_10"/>
<gene>
    <name evidence="1" type="ordered locus">Rmar_2524</name>
</gene>
<dbReference type="AlphaFoldDB" id="D0MFE4"/>
<dbReference type="GO" id="GO:0003677">
    <property type="term" value="F:DNA binding"/>
    <property type="evidence" value="ECO:0007669"/>
    <property type="project" value="InterPro"/>
</dbReference>
<dbReference type="eggNOG" id="ENOG502ZCF5">
    <property type="taxonomic scope" value="Bacteria"/>
</dbReference>
<dbReference type="KEGG" id="rmr:Rmar_2524"/>
<evidence type="ECO:0000313" key="1">
    <source>
        <dbReference type="EMBL" id="ACY49400.1"/>
    </source>
</evidence>